<feature type="transmembrane region" description="Helical" evidence="1">
    <location>
        <begin position="44"/>
        <end position="64"/>
    </location>
</feature>
<keyword evidence="1" id="KW-1133">Transmembrane helix</keyword>
<evidence type="ECO:0000313" key="2">
    <source>
        <dbReference type="EMBL" id="MBC3908053.1"/>
    </source>
</evidence>
<reference evidence="2 3" key="1">
    <citation type="submission" date="2020-08" db="EMBL/GenBank/DDBJ databases">
        <title>Novel species isolated from subtropical streams in China.</title>
        <authorList>
            <person name="Lu H."/>
        </authorList>
    </citation>
    <scope>NUCLEOTIDE SEQUENCE [LARGE SCALE GENOMIC DNA]</scope>
    <source>
        <strain evidence="2 3">NL8W</strain>
    </source>
</reference>
<keyword evidence="3" id="KW-1185">Reference proteome</keyword>
<name>A0ABR6Z8F6_9BURK</name>
<dbReference type="Proteomes" id="UP000646911">
    <property type="component" value="Unassembled WGS sequence"/>
</dbReference>
<feature type="transmembrane region" description="Helical" evidence="1">
    <location>
        <begin position="12"/>
        <end position="32"/>
    </location>
</feature>
<gene>
    <name evidence="2" type="ORF">H8L47_10785</name>
</gene>
<accession>A0ABR6Z8F6</accession>
<keyword evidence="1" id="KW-0472">Membrane</keyword>
<feature type="transmembrane region" description="Helical" evidence="1">
    <location>
        <begin position="76"/>
        <end position="97"/>
    </location>
</feature>
<proteinExistence type="predicted"/>
<evidence type="ECO:0000256" key="1">
    <source>
        <dbReference type="SAM" id="Phobius"/>
    </source>
</evidence>
<evidence type="ECO:0000313" key="3">
    <source>
        <dbReference type="Proteomes" id="UP000646911"/>
    </source>
</evidence>
<protein>
    <submittedName>
        <fullName evidence="2">Uncharacterized protein</fullName>
    </submittedName>
</protein>
<dbReference type="RefSeq" id="WP_186953603.1">
    <property type="nucleotide sequence ID" value="NZ_JACOFX010000004.1"/>
</dbReference>
<comment type="caution">
    <text evidence="2">The sequence shown here is derived from an EMBL/GenBank/DDBJ whole genome shotgun (WGS) entry which is preliminary data.</text>
</comment>
<organism evidence="2 3">
    <name type="scientific">Undibacterium umbellatum</name>
    <dbReference type="NCBI Taxonomy" id="2762300"/>
    <lineage>
        <taxon>Bacteria</taxon>
        <taxon>Pseudomonadati</taxon>
        <taxon>Pseudomonadota</taxon>
        <taxon>Betaproteobacteria</taxon>
        <taxon>Burkholderiales</taxon>
        <taxon>Oxalobacteraceae</taxon>
        <taxon>Undibacterium</taxon>
    </lineage>
</organism>
<sequence length="98" mass="11583">MAVWQQRISMVLYFFSLSINSFGTVWLVYYHWNVWMKGKFFLSSFSGIIVAEYVTVSLALWIAGRYLYKTKILDRLVYGLTAIPFLMLIFIPAKFYID</sequence>
<dbReference type="EMBL" id="JACOFX010000004">
    <property type="protein sequence ID" value="MBC3908053.1"/>
    <property type="molecule type" value="Genomic_DNA"/>
</dbReference>
<keyword evidence="1" id="KW-0812">Transmembrane</keyword>